<dbReference type="AlphaFoldDB" id="A0A4C1UBV1"/>
<organism evidence="1 2">
    <name type="scientific">Eumeta variegata</name>
    <name type="common">Bagworm moth</name>
    <name type="synonym">Eumeta japonica</name>
    <dbReference type="NCBI Taxonomy" id="151549"/>
    <lineage>
        <taxon>Eukaryota</taxon>
        <taxon>Metazoa</taxon>
        <taxon>Ecdysozoa</taxon>
        <taxon>Arthropoda</taxon>
        <taxon>Hexapoda</taxon>
        <taxon>Insecta</taxon>
        <taxon>Pterygota</taxon>
        <taxon>Neoptera</taxon>
        <taxon>Endopterygota</taxon>
        <taxon>Lepidoptera</taxon>
        <taxon>Glossata</taxon>
        <taxon>Ditrysia</taxon>
        <taxon>Tineoidea</taxon>
        <taxon>Psychidae</taxon>
        <taxon>Oiketicinae</taxon>
        <taxon>Eumeta</taxon>
    </lineage>
</organism>
<sequence>MQKNIYSRIKGLYRKLVEAQMKRVGELDWLGYSLVPHSFFEDSSQYGSDGINLTAQNSLLNSGQDNQNDMGQIDSEIVHTFETGSPIYALQNDENRTIDDQTDNEITIDNAECITESGRRSRKRLTYQSEADYHKLLMTKKEEEYALKFQFMRE</sequence>
<name>A0A4C1UBV1_EUMVA</name>
<gene>
    <name evidence="1" type="ORF">EVAR_80237_1</name>
</gene>
<evidence type="ECO:0000313" key="2">
    <source>
        <dbReference type="Proteomes" id="UP000299102"/>
    </source>
</evidence>
<dbReference type="EMBL" id="BGZK01000152">
    <property type="protein sequence ID" value="GBP23620.1"/>
    <property type="molecule type" value="Genomic_DNA"/>
</dbReference>
<protein>
    <submittedName>
        <fullName evidence="1">Uncharacterized protein</fullName>
    </submittedName>
</protein>
<dbReference type="OrthoDB" id="7513970at2759"/>
<keyword evidence="2" id="KW-1185">Reference proteome</keyword>
<accession>A0A4C1UBV1</accession>
<evidence type="ECO:0000313" key="1">
    <source>
        <dbReference type="EMBL" id="GBP23620.1"/>
    </source>
</evidence>
<proteinExistence type="predicted"/>
<dbReference type="Proteomes" id="UP000299102">
    <property type="component" value="Unassembled WGS sequence"/>
</dbReference>
<comment type="caution">
    <text evidence="1">The sequence shown here is derived from an EMBL/GenBank/DDBJ whole genome shotgun (WGS) entry which is preliminary data.</text>
</comment>
<reference evidence="1 2" key="1">
    <citation type="journal article" date="2019" name="Commun. Biol.">
        <title>The bagworm genome reveals a unique fibroin gene that provides high tensile strength.</title>
        <authorList>
            <person name="Kono N."/>
            <person name="Nakamura H."/>
            <person name="Ohtoshi R."/>
            <person name="Tomita M."/>
            <person name="Numata K."/>
            <person name="Arakawa K."/>
        </authorList>
    </citation>
    <scope>NUCLEOTIDE SEQUENCE [LARGE SCALE GENOMIC DNA]</scope>
</reference>